<feature type="region of interest" description="Disordered" evidence="3">
    <location>
        <begin position="173"/>
        <end position="193"/>
    </location>
</feature>
<dbReference type="PROSITE" id="PS50977">
    <property type="entry name" value="HTH_TETR_2"/>
    <property type="match status" value="1"/>
</dbReference>
<dbReference type="RefSeq" id="WP_246135494.1">
    <property type="nucleotide sequence ID" value="NZ_BJZO01000051.1"/>
</dbReference>
<dbReference type="InterPro" id="IPR039536">
    <property type="entry name" value="TetR_C_Proteobacteria"/>
</dbReference>
<evidence type="ECO:0000313" key="6">
    <source>
        <dbReference type="Proteomes" id="UP000321567"/>
    </source>
</evidence>
<protein>
    <recommendedName>
        <fullName evidence="4">HTH tetR-type domain-containing protein</fullName>
    </recommendedName>
</protein>
<evidence type="ECO:0000313" key="5">
    <source>
        <dbReference type="EMBL" id="GEO81874.1"/>
    </source>
</evidence>
<dbReference type="InterPro" id="IPR001647">
    <property type="entry name" value="HTH_TetR"/>
</dbReference>
<dbReference type="Gene3D" id="1.10.357.10">
    <property type="entry name" value="Tetracycline Repressor, domain 2"/>
    <property type="match status" value="1"/>
</dbReference>
<evidence type="ECO:0000256" key="1">
    <source>
        <dbReference type="ARBA" id="ARBA00023125"/>
    </source>
</evidence>
<feature type="domain" description="HTH tetR-type" evidence="4">
    <location>
        <begin position="1"/>
        <end position="37"/>
    </location>
</feature>
<dbReference type="SUPFAM" id="SSF48498">
    <property type="entry name" value="Tetracyclin repressor-like, C-terminal domain"/>
    <property type="match status" value="1"/>
</dbReference>
<dbReference type="AlphaFoldDB" id="A0A512H8U2"/>
<gene>
    <name evidence="5" type="ORF">ROR02_20050</name>
</gene>
<dbReference type="InterPro" id="IPR050109">
    <property type="entry name" value="HTH-type_TetR-like_transc_reg"/>
</dbReference>
<evidence type="ECO:0000256" key="3">
    <source>
        <dbReference type="SAM" id="MobiDB-lite"/>
    </source>
</evidence>
<dbReference type="InterPro" id="IPR009057">
    <property type="entry name" value="Homeodomain-like_sf"/>
</dbReference>
<organism evidence="5 6">
    <name type="scientific">Pararhodospirillum oryzae</name>
    <dbReference type="NCBI Taxonomy" id="478448"/>
    <lineage>
        <taxon>Bacteria</taxon>
        <taxon>Pseudomonadati</taxon>
        <taxon>Pseudomonadota</taxon>
        <taxon>Alphaproteobacteria</taxon>
        <taxon>Rhodospirillales</taxon>
        <taxon>Rhodospirillaceae</taxon>
        <taxon>Pararhodospirillum</taxon>
    </lineage>
</organism>
<keyword evidence="6" id="KW-1185">Reference proteome</keyword>
<dbReference type="InterPro" id="IPR036271">
    <property type="entry name" value="Tet_transcr_reg_TetR-rel_C_sf"/>
</dbReference>
<keyword evidence="1 2" id="KW-0238">DNA-binding</keyword>
<dbReference type="PANTHER" id="PTHR30055:SF119">
    <property type="entry name" value="NALC"/>
    <property type="match status" value="1"/>
</dbReference>
<sequence>MSDILEYSKGSRRTLYEHFGSKEGLLRTIIEDITERVWSGVRAVQPGNAPIEVQLLEIGEHFLRAVSTPEALSVYRIVVAEGRRNPEITAMFYESGPRLVRVRLCELFEDAQRKGLFARYEAVDLAEMFIGMIIGDFSAGYALGYRVPEDEKNQKAYARRAVHLFMHGASQGYPEKSGDLAPPGPGALQGADG</sequence>
<dbReference type="Pfam" id="PF14246">
    <property type="entry name" value="TetR_C_7"/>
    <property type="match status" value="1"/>
</dbReference>
<dbReference type="Gene3D" id="1.10.10.60">
    <property type="entry name" value="Homeodomain-like"/>
    <property type="match status" value="1"/>
</dbReference>
<dbReference type="Proteomes" id="UP000321567">
    <property type="component" value="Unassembled WGS sequence"/>
</dbReference>
<dbReference type="EMBL" id="BJZO01000051">
    <property type="protein sequence ID" value="GEO81874.1"/>
    <property type="molecule type" value="Genomic_DNA"/>
</dbReference>
<accession>A0A512H8U2</accession>
<proteinExistence type="predicted"/>
<evidence type="ECO:0000259" key="4">
    <source>
        <dbReference type="PROSITE" id="PS50977"/>
    </source>
</evidence>
<dbReference type="GO" id="GO:0000976">
    <property type="term" value="F:transcription cis-regulatory region binding"/>
    <property type="evidence" value="ECO:0007669"/>
    <property type="project" value="TreeGrafter"/>
</dbReference>
<dbReference type="GO" id="GO:0003700">
    <property type="term" value="F:DNA-binding transcription factor activity"/>
    <property type="evidence" value="ECO:0007669"/>
    <property type="project" value="TreeGrafter"/>
</dbReference>
<reference evidence="5 6" key="1">
    <citation type="submission" date="2019-07" db="EMBL/GenBank/DDBJ databases">
        <title>Whole genome shotgun sequence of Rhodospirillum oryzae NBRC 107573.</title>
        <authorList>
            <person name="Hosoyama A."/>
            <person name="Uohara A."/>
            <person name="Ohji S."/>
            <person name="Ichikawa N."/>
        </authorList>
    </citation>
    <scope>NUCLEOTIDE SEQUENCE [LARGE SCALE GENOMIC DNA]</scope>
    <source>
        <strain evidence="5 6">NBRC 107573</strain>
    </source>
</reference>
<name>A0A512H8U2_9PROT</name>
<comment type="caution">
    <text evidence="2">Lacks conserved residue(s) required for the propagation of feature annotation.</text>
</comment>
<comment type="caution">
    <text evidence="5">The sequence shown here is derived from an EMBL/GenBank/DDBJ whole genome shotgun (WGS) entry which is preliminary data.</text>
</comment>
<evidence type="ECO:0000256" key="2">
    <source>
        <dbReference type="PROSITE-ProRule" id="PRU00335"/>
    </source>
</evidence>
<dbReference type="PANTHER" id="PTHR30055">
    <property type="entry name" value="HTH-TYPE TRANSCRIPTIONAL REGULATOR RUTR"/>
    <property type="match status" value="1"/>
</dbReference>
<dbReference type="SUPFAM" id="SSF46689">
    <property type="entry name" value="Homeodomain-like"/>
    <property type="match status" value="1"/>
</dbReference>